<dbReference type="PANTHER" id="PTHR45953:SF1">
    <property type="entry name" value="IDURONATE 2-SULFATASE"/>
    <property type="match status" value="1"/>
</dbReference>
<accession>A0A381VKF6</accession>
<protein>
    <recommendedName>
        <fullName evidence="4">Sulfatase N-terminal domain-containing protein</fullName>
    </recommendedName>
</protein>
<dbReference type="CDD" id="cd16037">
    <property type="entry name" value="sulfatase_like"/>
    <property type="match status" value="1"/>
</dbReference>
<evidence type="ECO:0000256" key="3">
    <source>
        <dbReference type="SAM" id="MobiDB-lite"/>
    </source>
</evidence>
<evidence type="ECO:0000313" key="5">
    <source>
        <dbReference type="EMBL" id="SVA40809.1"/>
    </source>
</evidence>
<feature type="region of interest" description="Disordered" evidence="3">
    <location>
        <begin position="449"/>
        <end position="472"/>
    </location>
</feature>
<dbReference type="GO" id="GO:0008484">
    <property type="term" value="F:sulfuric ester hydrolase activity"/>
    <property type="evidence" value="ECO:0007669"/>
    <property type="project" value="TreeGrafter"/>
</dbReference>
<dbReference type="Gene3D" id="3.40.720.10">
    <property type="entry name" value="Alkaline Phosphatase, subunit A"/>
    <property type="match status" value="1"/>
</dbReference>
<dbReference type="PANTHER" id="PTHR45953">
    <property type="entry name" value="IDURONATE 2-SULFATASE"/>
    <property type="match status" value="1"/>
</dbReference>
<evidence type="ECO:0000259" key="4">
    <source>
        <dbReference type="Pfam" id="PF00884"/>
    </source>
</evidence>
<name>A0A381VKF6_9ZZZZ</name>
<dbReference type="GO" id="GO:0046872">
    <property type="term" value="F:metal ion binding"/>
    <property type="evidence" value="ECO:0007669"/>
    <property type="project" value="UniProtKB-KW"/>
</dbReference>
<feature type="domain" description="Sulfatase N-terminal" evidence="4">
    <location>
        <begin position="8"/>
        <end position="330"/>
    </location>
</feature>
<gene>
    <name evidence="5" type="ORF">METZ01_LOCUS93663</name>
</gene>
<dbReference type="InterPro" id="IPR000917">
    <property type="entry name" value="Sulfatase_N"/>
</dbReference>
<dbReference type="Pfam" id="PF00884">
    <property type="entry name" value="Sulfatase"/>
    <property type="match status" value="1"/>
</dbReference>
<dbReference type="GO" id="GO:0005737">
    <property type="term" value="C:cytoplasm"/>
    <property type="evidence" value="ECO:0007669"/>
    <property type="project" value="TreeGrafter"/>
</dbReference>
<keyword evidence="1" id="KW-0479">Metal-binding</keyword>
<keyword evidence="2" id="KW-0378">Hydrolase</keyword>
<dbReference type="InterPro" id="IPR017850">
    <property type="entry name" value="Alkaline_phosphatase_core_sf"/>
</dbReference>
<evidence type="ECO:0000256" key="1">
    <source>
        <dbReference type="ARBA" id="ARBA00022723"/>
    </source>
</evidence>
<proteinExistence type="predicted"/>
<organism evidence="5">
    <name type="scientific">marine metagenome</name>
    <dbReference type="NCBI Taxonomy" id="408172"/>
    <lineage>
        <taxon>unclassified sequences</taxon>
        <taxon>metagenomes</taxon>
        <taxon>ecological metagenomes</taxon>
    </lineage>
</organism>
<reference evidence="5" key="1">
    <citation type="submission" date="2018-05" db="EMBL/GenBank/DDBJ databases">
        <authorList>
            <person name="Lanie J.A."/>
            <person name="Ng W.-L."/>
            <person name="Kazmierczak K.M."/>
            <person name="Andrzejewski T.M."/>
            <person name="Davidsen T.M."/>
            <person name="Wayne K.J."/>
            <person name="Tettelin H."/>
            <person name="Glass J.I."/>
            <person name="Rusch D."/>
            <person name="Podicherti R."/>
            <person name="Tsui H.-C.T."/>
            <person name="Winkler M.E."/>
        </authorList>
    </citation>
    <scope>NUCLEOTIDE SEQUENCE</scope>
</reference>
<dbReference type="AlphaFoldDB" id="A0A381VKF6"/>
<sequence length="472" mass="53005">MSDEHNPKMLGCYGHDKVQTPNLDRLAASGTRFTAAYTNSPICIPARASFATGRYPHETRCWDNAMPYDGEIRGWGHHLLDEGVRVDSIGKLHYRSEKANTGFSKQHHPMHVMDGIGQVWGSVRDPLPEARPAKMLNEIGQGESNYNRYDKLIADEACKWLEHSAAEHAAKPWVLFLGFVAPHFPLVVPEEFYSLYPLDTLPPRKLDPQEGYKQHPWIERMDNFSQVDRHLTPELRKMATAAYFGLCTFVDYQIGRVIDKLFEAGLDKETRIIYTSDHGDNVGARGLWGKSNMYEEAAGIPLIAAGADVPKGKVCRTPVTLVDAYQTILQGCGYEQKEDTATLPGRSWFDIANETDDPNRIAFSEYHAASSPSGAFMIRKGPYKFIYYVGYEPELFDLENDPEETVNLAGDTAYHHVIEECNSDLRRICDPNKTDRQAKDDQNTLIEKYGGRERALHSGTPGATPVPGQGHE</sequence>
<dbReference type="EMBL" id="UINC01009084">
    <property type="protein sequence ID" value="SVA40809.1"/>
    <property type="molecule type" value="Genomic_DNA"/>
</dbReference>
<evidence type="ECO:0000256" key="2">
    <source>
        <dbReference type="ARBA" id="ARBA00022801"/>
    </source>
</evidence>
<dbReference type="SUPFAM" id="SSF53649">
    <property type="entry name" value="Alkaline phosphatase-like"/>
    <property type="match status" value="1"/>
</dbReference>